<feature type="region of interest" description="Disordered" evidence="1">
    <location>
        <begin position="1"/>
        <end position="37"/>
    </location>
</feature>
<accession>A0A2I0J6X2</accession>
<proteinExistence type="predicted"/>
<gene>
    <name evidence="2" type="ORF">CRG98_027643</name>
</gene>
<dbReference type="EMBL" id="PGOL01001981">
    <property type="protein sequence ID" value="PKI51991.1"/>
    <property type="molecule type" value="Genomic_DNA"/>
</dbReference>
<protein>
    <submittedName>
        <fullName evidence="2">Uncharacterized protein</fullName>
    </submittedName>
</protein>
<evidence type="ECO:0000256" key="1">
    <source>
        <dbReference type="SAM" id="MobiDB-lite"/>
    </source>
</evidence>
<keyword evidence="3" id="KW-1185">Reference proteome</keyword>
<reference evidence="2 3" key="1">
    <citation type="submission" date="2017-11" db="EMBL/GenBank/DDBJ databases">
        <title>De-novo sequencing of pomegranate (Punica granatum L.) genome.</title>
        <authorList>
            <person name="Akparov Z."/>
            <person name="Amiraslanov A."/>
            <person name="Hajiyeva S."/>
            <person name="Abbasov M."/>
            <person name="Kaur K."/>
            <person name="Hamwieh A."/>
            <person name="Solovyev V."/>
            <person name="Salamov A."/>
            <person name="Braich B."/>
            <person name="Kosarev P."/>
            <person name="Mahmoud A."/>
            <person name="Hajiyev E."/>
            <person name="Babayeva S."/>
            <person name="Izzatullayeva V."/>
            <person name="Mammadov A."/>
            <person name="Mammadov A."/>
            <person name="Sharifova S."/>
            <person name="Ojaghi J."/>
            <person name="Eynullazada K."/>
            <person name="Bayramov B."/>
            <person name="Abdulazimova A."/>
            <person name="Shahmuradov I."/>
        </authorList>
    </citation>
    <scope>NUCLEOTIDE SEQUENCE [LARGE SCALE GENOMIC DNA]</scope>
    <source>
        <strain evidence="3">cv. AG2017</strain>
        <tissue evidence="2">Leaf</tissue>
    </source>
</reference>
<dbReference type="AlphaFoldDB" id="A0A2I0J6X2"/>
<sequence length="97" mass="10453">MGIIRAKTPDELPPVLDEPPHEPMARKPGLSTNQSTNPWLAAPALQTLLLLRSGPEFPSSRAWVCGDRGLVTPTLSALMSLSTFSTSCWSSNPLSPR</sequence>
<organism evidence="2 3">
    <name type="scientific">Punica granatum</name>
    <name type="common">Pomegranate</name>
    <dbReference type="NCBI Taxonomy" id="22663"/>
    <lineage>
        <taxon>Eukaryota</taxon>
        <taxon>Viridiplantae</taxon>
        <taxon>Streptophyta</taxon>
        <taxon>Embryophyta</taxon>
        <taxon>Tracheophyta</taxon>
        <taxon>Spermatophyta</taxon>
        <taxon>Magnoliopsida</taxon>
        <taxon>eudicotyledons</taxon>
        <taxon>Gunneridae</taxon>
        <taxon>Pentapetalae</taxon>
        <taxon>rosids</taxon>
        <taxon>malvids</taxon>
        <taxon>Myrtales</taxon>
        <taxon>Lythraceae</taxon>
        <taxon>Punica</taxon>
    </lineage>
</organism>
<evidence type="ECO:0000313" key="2">
    <source>
        <dbReference type="EMBL" id="PKI51991.1"/>
    </source>
</evidence>
<evidence type="ECO:0000313" key="3">
    <source>
        <dbReference type="Proteomes" id="UP000233551"/>
    </source>
</evidence>
<name>A0A2I0J6X2_PUNGR</name>
<dbReference type="Proteomes" id="UP000233551">
    <property type="component" value="Unassembled WGS sequence"/>
</dbReference>
<comment type="caution">
    <text evidence="2">The sequence shown here is derived from an EMBL/GenBank/DDBJ whole genome shotgun (WGS) entry which is preliminary data.</text>
</comment>